<sequence>MQYRENYAQYKLQLPNQPDSFFKPKAEEPPDPNLEFDSPTNQSERDEVKSSKREWEMEQKNSRVTDSVSVSHSGSRFEQEYPSHSGIEKNDYLALENPISFSRSSSPSIPQFDEPYQNGLHLFYFTLNDNLKFSCVKDLLKDVEHIDNETLKHLYLETQKQQKKHESEASGSEFMILLIYYQNKLEQRQIEFPEFEDVH</sequence>
<reference evidence="2 3" key="1">
    <citation type="journal article" date="2013" name="Curr. Biol.">
        <title>The Genome of the Foraminiferan Reticulomyxa filosa.</title>
        <authorList>
            <person name="Glockner G."/>
            <person name="Hulsmann N."/>
            <person name="Schleicher M."/>
            <person name="Noegel A.A."/>
            <person name="Eichinger L."/>
            <person name="Gallinger C."/>
            <person name="Pawlowski J."/>
            <person name="Sierra R."/>
            <person name="Euteneuer U."/>
            <person name="Pillet L."/>
            <person name="Moustafa A."/>
            <person name="Platzer M."/>
            <person name="Groth M."/>
            <person name="Szafranski K."/>
            <person name="Schliwa M."/>
        </authorList>
    </citation>
    <scope>NUCLEOTIDE SEQUENCE [LARGE SCALE GENOMIC DNA]</scope>
</reference>
<dbReference type="EMBL" id="ASPP01021302">
    <property type="protein sequence ID" value="ETO12550.1"/>
    <property type="molecule type" value="Genomic_DNA"/>
</dbReference>
<feature type="region of interest" description="Disordered" evidence="1">
    <location>
        <begin position="1"/>
        <end position="83"/>
    </location>
</feature>
<accession>X6MHK3</accession>
<protein>
    <submittedName>
        <fullName evidence="2">Uncharacterized protein</fullName>
    </submittedName>
</protein>
<keyword evidence="3" id="KW-1185">Reference proteome</keyword>
<evidence type="ECO:0000313" key="2">
    <source>
        <dbReference type="EMBL" id="ETO12550.1"/>
    </source>
</evidence>
<feature type="compositionally biased region" description="Basic and acidic residues" evidence="1">
    <location>
        <begin position="43"/>
        <end position="63"/>
    </location>
</feature>
<comment type="caution">
    <text evidence="2">The sequence shown here is derived from an EMBL/GenBank/DDBJ whole genome shotgun (WGS) entry which is preliminary data.</text>
</comment>
<dbReference type="Proteomes" id="UP000023152">
    <property type="component" value="Unassembled WGS sequence"/>
</dbReference>
<evidence type="ECO:0000256" key="1">
    <source>
        <dbReference type="SAM" id="MobiDB-lite"/>
    </source>
</evidence>
<proteinExistence type="predicted"/>
<dbReference type="AlphaFoldDB" id="X6MHK3"/>
<feature type="compositionally biased region" description="Polar residues" evidence="1">
    <location>
        <begin position="64"/>
        <end position="74"/>
    </location>
</feature>
<gene>
    <name evidence="2" type="ORF">RFI_24824</name>
</gene>
<evidence type="ECO:0000313" key="3">
    <source>
        <dbReference type="Proteomes" id="UP000023152"/>
    </source>
</evidence>
<name>X6MHK3_RETFI</name>
<organism evidence="2 3">
    <name type="scientific">Reticulomyxa filosa</name>
    <dbReference type="NCBI Taxonomy" id="46433"/>
    <lineage>
        <taxon>Eukaryota</taxon>
        <taxon>Sar</taxon>
        <taxon>Rhizaria</taxon>
        <taxon>Retaria</taxon>
        <taxon>Foraminifera</taxon>
        <taxon>Monothalamids</taxon>
        <taxon>Reticulomyxidae</taxon>
        <taxon>Reticulomyxa</taxon>
    </lineage>
</organism>